<sequence length="92" mass="10728">MDLYPSVGGKGEAYSMRHNKIDDLYEIFDFKHSPDPYTDEAVQYSDPDIEQVIDEAYRLETQAEGHSSFEYGHTRLHCPEEVFLDDFSDPFE</sequence>
<dbReference type="AlphaFoldDB" id="A0AAP2ZAA8"/>
<evidence type="ECO:0000313" key="1">
    <source>
        <dbReference type="EMBL" id="MCU4753457.1"/>
    </source>
</evidence>
<gene>
    <name evidence="1" type="ORF">OB919_15945</name>
</gene>
<name>A0AAP2ZAA8_9EURY</name>
<comment type="caution">
    <text evidence="1">The sequence shown here is derived from an EMBL/GenBank/DDBJ whole genome shotgun (WGS) entry which is preliminary data.</text>
</comment>
<dbReference type="RefSeq" id="WP_342809774.1">
    <property type="nucleotide sequence ID" value="NZ_JAOPJZ010000017.1"/>
</dbReference>
<organism evidence="1 2">
    <name type="scientific">Natronosalvus hydrolyticus</name>
    <dbReference type="NCBI Taxonomy" id="2979988"/>
    <lineage>
        <taxon>Archaea</taxon>
        <taxon>Methanobacteriati</taxon>
        <taxon>Methanobacteriota</taxon>
        <taxon>Stenosarchaea group</taxon>
        <taxon>Halobacteria</taxon>
        <taxon>Halobacteriales</taxon>
        <taxon>Natrialbaceae</taxon>
        <taxon>Natronosalvus</taxon>
    </lineage>
</organism>
<evidence type="ECO:0000313" key="2">
    <source>
        <dbReference type="Proteomes" id="UP001321047"/>
    </source>
</evidence>
<dbReference type="Proteomes" id="UP001321047">
    <property type="component" value="Unassembled WGS sequence"/>
</dbReference>
<dbReference type="EMBL" id="JAOPJZ010000017">
    <property type="protein sequence ID" value="MCU4753457.1"/>
    <property type="molecule type" value="Genomic_DNA"/>
</dbReference>
<protein>
    <submittedName>
        <fullName evidence="1">Uncharacterized protein</fullName>
    </submittedName>
</protein>
<proteinExistence type="predicted"/>
<reference evidence="1 2" key="1">
    <citation type="submission" date="2022-09" db="EMBL/GenBank/DDBJ databases">
        <title>Enrichment on poylsaccharides allowed isolation of novel metabolic and taxonomic groups of Haloarchaea.</title>
        <authorList>
            <person name="Sorokin D.Y."/>
            <person name="Elcheninov A.G."/>
            <person name="Khizhniak T.V."/>
            <person name="Kolganova T.V."/>
            <person name="Kublanov I.V."/>
        </authorList>
    </citation>
    <scope>NUCLEOTIDE SEQUENCE [LARGE SCALE GENOMIC DNA]</scope>
    <source>
        <strain evidence="1 2">AArc-curdl1</strain>
    </source>
</reference>
<accession>A0AAP2ZAA8</accession>
<keyword evidence="2" id="KW-1185">Reference proteome</keyword>